<dbReference type="EMBL" id="LC371242">
    <property type="protein sequence ID" value="BBC78268.1"/>
    <property type="molecule type" value="Genomic_DNA"/>
</dbReference>
<sequence>MIATNLLAKRVFPPYDELFTEGKLYQIEKVSPNGAMALVLTDEGEYCHVNVAISNYGVFEVQYDA</sequence>
<dbReference type="KEGG" id="vg:65108407"/>
<organism evidence="1 2">
    <name type="scientific">Escherichia phage EcS1</name>
    <dbReference type="NCBI Taxonomy" id="2083276"/>
    <lineage>
        <taxon>Viruses</taxon>
        <taxon>Duplodnaviria</taxon>
        <taxon>Heunggongvirae</taxon>
        <taxon>Uroviricota</taxon>
        <taxon>Caudoviricetes</taxon>
        <taxon>Pantevenvirales</taxon>
        <taxon>Straboviridae</taxon>
        <taxon>Tevenvirinae</taxon>
        <taxon>Kagamiyamavirus</taxon>
        <taxon>Kagamiyamavirus ecs1</taxon>
    </lineage>
</organism>
<keyword evidence="2" id="KW-1185">Reference proteome</keyword>
<dbReference type="RefSeq" id="YP_010090915.1">
    <property type="nucleotide sequence ID" value="NC_055721.1"/>
</dbReference>
<evidence type="ECO:0000313" key="1">
    <source>
        <dbReference type="EMBL" id="BBC78268.1"/>
    </source>
</evidence>
<accession>A0A2Z5ZC87</accession>
<proteinExistence type="predicted"/>
<protein>
    <submittedName>
        <fullName evidence="1">Uncharacterized protein</fullName>
    </submittedName>
</protein>
<name>A0A2Z5ZC87_9CAUD</name>
<dbReference type="Proteomes" id="UP000250157">
    <property type="component" value="Segment"/>
</dbReference>
<dbReference type="GeneID" id="65108407"/>
<evidence type="ECO:0000313" key="2">
    <source>
        <dbReference type="Proteomes" id="UP000250157"/>
    </source>
</evidence>
<reference evidence="1 2" key="1">
    <citation type="submission" date="2018-02" db="EMBL/GenBank/DDBJ databases">
        <title>Full genome sequencing of a novel polyvalent bacteriophage as one of T4-Family member.</title>
        <authorList>
            <person name="Kawasaki T."/>
            <person name="Saad A.M."/>
            <person name="Yamada T."/>
        </authorList>
    </citation>
    <scope>NUCLEOTIDE SEQUENCE [LARGE SCALE GENOMIC DNA]</scope>
    <source>
        <strain evidence="1 2">EcS1</strain>
    </source>
</reference>